<gene>
    <name evidence="1" type="ORF">OCV51_05840</name>
</gene>
<dbReference type="InterPro" id="IPR018579">
    <property type="entry name" value="Restrct_endonuc_II_LlaJI"/>
</dbReference>
<dbReference type="Proteomes" id="UP001652394">
    <property type="component" value="Unassembled WGS sequence"/>
</dbReference>
<evidence type="ECO:0000313" key="1">
    <source>
        <dbReference type="EMBL" id="MCU6747176.1"/>
    </source>
</evidence>
<comment type="caution">
    <text evidence="1">The sequence shown here is derived from an EMBL/GenBank/DDBJ whole genome shotgun (WGS) entry which is preliminary data.</text>
</comment>
<dbReference type="EC" id="3.1.21.-" evidence="1"/>
<keyword evidence="1" id="KW-0255">Endonuclease</keyword>
<keyword evidence="1" id="KW-0378">Hydrolase</keyword>
<dbReference type="GO" id="GO:0004519">
    <property type="term" value="F:endonuclease activity"/>
    <property type="evidence" value="ECO:0007669"/>
    <property type="project" value="UniProtKB-KW"/>
</dbReference>
<dbReference type="Pfam" id="PF09563">
    <property type="entry name" value="RE_LlaJI"/>
    <property type="match status" value="1"/>
</dbReference>
<keyword evidence="1" id="KW-0540">Nuclease</keyword>
<organism evidence="1 2">
    <name type="scientific">Faecalicatena acetigenes</name>
    <dbReference type="NCBI Taxonomy" id="2981790"/>
    <lineage>
        <taxon>Bacteria</taxon>
        <taxon>Bacillati</taxon>
        <taxon>Bacillota</taxon>
        <taxon>Clostridia</taxon>
        <taxon>Lachnospirales</taxon>
        <taxon>Lachnospiraceae</taxon>
        <taxon>Faecalicatena</taxon>
    </lineage>
</organism>
<keyword evidence="2" id="KW-1185">Reference proteome</keyword>
<proteinExistence type="predicted"/>
<accession>A0ABT2TBG7</accession>
<sequence>MITVCAHDGESCDTKAISMHGFQIDEKRDSKEVYVCDRVTGEKTDKTERIFDFVGFVSNVKDELLVVFPKHYRVTKEETDARRVFACIAEHMQKKPELYIGADSRDIYRSNFPFAAFFGIYEYFAAYGLYFRDETFIRPNTGGRISWKETISRSEKYMAGGNMILFPLYYRKNYHFSNFVTECMIFAIDYTIQKFGIFIDAAPTGEEFPQTPFLENREYVVTVLQQLRQQTFKDNEQRLIDHLTAFFSGIHVGGSYYLKHYAFSAIWEDMVTAYLCKYYKGMDAARAIVFDKMSGKHLSFSKRKFYPNQAKPAQYIEPDHYAEDGDIQLIFDAKYYTYVRGMDYKQIAYVYMLRGRLDPKTGHSKFRDTYSALILPAERRDTKIHFQLAAPYGGADELLITEEYLDISEVMAAYLQE</sequence>
<name>A0ABT2TBG7_9FIRM</name>
<evidence type="ECO:0000313" key="2">
    <source>
        <dbReference type="Proteomes" id="UP001652394"/>
    </source>
</evidence>
<protein>
    <submittedName>
        <fullName evidence="1">LlaJI family restriction endonuclease</fullName>
        <ecNumber evidence="1">3.1.21.-</ecNumber>
    </submittedName>
</protein>
<dbReference type="EMBL" id="JAOQJX010000006">
    <property type="protein sequence ID" value="MCU6747176.1"/>
    <property type="molecule type" value="Genomic_DNA"/>
</dbReference>
<reference evidence="1 2" key="1">
    <citation type="journal article" date="2021" name="ISME Commun">
        <title>Automated analysis of genomic sequences facilitates high-throughput and comprehensive description of bacteria.</title>
        <authorList>
            <person name="Hitch T.C.A."/>
        </authorList>
    </citation>
    <scope>NUCLEOTIDE SEQUENCE [LARGE SCALE GENOMIC DNA]</scope>
    <source>
        <strain evidence="1 2">H2_18</strain>
    </source>
</reference>
<dbReference type="RefSeq" id="WP_059066400.1">
    <property type="nucleotide sequence ID" value="NZ_JAOQJX010000006.1"/>
</dbReference>
<dbReference type="GO" id="GO:0016787">
    <property type="term" value="F:hydrolase activity"/>
    <property type="evidence" value="ECO:0007669"/>
    <property type="project" value="UniProtKB-KW"/>
</dbReference>